<dbReference type="InterPro" id="IPR017437">
    <property type="entry name" value="ATP-NAD_kinase_PpnK-typ_C"/>
</dbReference>
<evidence type="ECO:0000313" key="2">
    <source>
        <dbReference type="Proteomes" id="UP000176593"/>
    </source>
</evidence>
<comment type="caution">
    <text evidence="1">The sequence shown here is derived from an EMBL/GenBank/DDBJ whole genome shotgun (WGS) entry which is preliminary data.</text>
</comment>
<accession>A0A1F7V8I0</accession>
<dbReference type="GO" id="GO:0003951">
    <property type="term" value="F:NAD+ kinase activity"/>
    <property type="evidence" value="ECO:0007669"/>
    <property type="project" value="InterPro"/>
</dbReference>
<gene>
    <name evidence="1" type="ORF">A3I41_04455</name>
</gene>
<dbReference type="AlphaFoldDB" id="A0A1F7V8I0"/>
<dbReference type="Proteomes" id="UP000176593">
    <property type="component" value="Unassembled WGS sequence"/>
</dbReference>
<dbReference type="EMBL" id="MGEQ01000005">
    <property type="protein sequence ID" value="OGL86800.1"/>
    <property type="molecule type" value="Genomic_DNA"/>
</dbReference>
<evidence type="ECO:0008006" key="3">
    <source>
        <dbReference type="Google" id="ProtNLM"/>
    </source>
</evidence>
<sequence>MNRIVLVTKHTRLEELLHEHHTMGAAKFALESRGESITPYAQEHAQHESALAQIHAQIPGDIPIAHVTRDQLPNTLFRDTDLIIVCGPDGLFANLAKYVHDQPILTVNPDRSTIAGVLMLFSPSEVGGQIARVQENKHRVERLPFVKATTDDDRVIWGVNDLFVGRKDHVSARYEIGFDNKKESQSSSGIIIATGVGATGWIKSIATMLNGLNTYPQPHALSSLPTPTDSELVFVVREPFPSPNTGISIITGRVRPGDPLTIRSQMPKGGYLFTDGVVEKAIEWNAGTSITITVGERFVTRIVR</sequence>
<organism evidence="1 2">
    <name type="scientific">Candidatus Uhrbacteria bacterium RIFCSPLOWO2_02_FULL_48_18</name>
    <dbReference type="NCBI Taxonomy" id="1802408"/>
    <lineage>
        <taxon>Bacteria</taxon>
        <taxon>Candidatus Uhriibacteriota</taxon>
    </lineage>
</organism>
<protein>
    <recommendedName>
        <fullName evidence="3">NAD(+) kinase</fullName>
    </recommendedName>
</protein>
<reference evidence="1 2" key="1">
    <citation type="journal article" date="2016" name="Nat. Commun.">
        <title>Thousands of microbial genomes shed light on interconnected biogeochemical processes in an aquifer system.</title>
        <authorList>
            <person name="Anantharaman K."/>
            <person name="Brown C.T."/>
            <person name="Hug L.A."/>
            <person name="Sharon I."/>
            <person name="Castelle C.J."/>
            <person name="Probst A.J."/>
            <person name="Thomas B.C."/>
            <person name="Singh A."/>
            <person name="Wilkins M.J."/>
            <person name="Karaoz U."/>
            <person name="Brodie E.L."/>
            <person name="Williams K.H."/>
            <person name="Hubbard S.S."/>
            <person name="Banfield J.F."/>
        </authorList>
    </citation>
    <scope>NUCLEOTIDE SEQUENCE [LARGE SCALE GENOMIC DNA]</scope>
</reference>
<proteinExistence type="predicted"/>
<dbReference type="SUPFAM" id="SSF111331">
    <property type="entry name" value="NAD kinase/diacylglycerol kinase-like"/>
    <property type="match status" value="1"/>
</dbReference>
<name>A0A1F7V8I0_9BACT</name>
<dbReference type="GO" id="GO:0019674">
    <property type="term" value="P:NAD+ metabolic process"/>
    <property type="evidence" value="ECO:0007669"/>
    <property type="project" value="InterPro"/>
</dbReference>
<evidence type="ECO:0000313" key="1">
    <source>
        <dbReference type="EMBL" id="OGL86800.1"/>
    </source>
</evidence>
<dbReference type="InterPro" id="IPR016064">
    <property type="entry name" value="NAD/diacylglycerol_kinase_sf"/>
</dbReference>
<dbReference type="PANTHER" id="PTHR13158">
    <property type="match status" value="1"/>
</dbReference>
<dbReference type="Gene3D" id="2.60.200.30">
    <property type="entry name" value="Probable inorganic polyphosphate/atp-NAD kinase, domain 2"/>
    <property type="match status" value="1"/>
</dbReference>
<dbReference type="Gene3D" id="3.40.50.10330">
    <property type="entry name" value="Probable inorganic polyphosphate/atp-NAD kinase, domain 1"/>
    <property type="match status" value="1"/>
</dbReference>
<dbReference type="InterPro" id="IPR017438">
    <property type="entry name" value="ATP-NAD_kinase_N"/>
</dbReference>
<dbReference type="PANTHER" id="PTHR13158:SF5">
    <property type="entry name" value="NAD KINASE 2, MITOCHONDRIAL"/>
    <property type="match status" value="1"/>
</dbReference>